<gene>
    <name evidence="1" type="ORF">SAMN03080610_01291</name>
</gene>
<organism evidence="1 2">
    <name type="scientific">Afifella marina DSM 2698</name>
    <dbReference type="NCBI Taxonomy" id="1120955"/>
    <lineage>
        <taxon>Bacteria</taxon>
        <taxon>Pseudomonadati</taxon>
        <taxon>Pseudomonadota</taxon>
        <taxon>Alphaproteobacteria</taxon>
        <taxon>Hyphomicrobiales</taxon>
        <taxon>Afifellaceae</taxon>
        <taxon>Afifella</taxon>
    </lineage>
</organism>
<dbReference type="RefSeq" id="WP_092810739.1">
    <property type="nucleotide sequence ID" value="NZ_FMVW01000002.1"/>
</dbReference>
<keyword evidence="2" id="KW-1185">Reference proteome</keyword>
<dbReference type="STRING" id="1120955.SAMN03080610_01291"/>
<dbReference type="EMBL" id="FMVW01000002">
    <property type="protein sequence ID" value="SCZ30760.1"/>
    <property type="molecule type" value="Genomic_DNA"/>
</dbReference>
<evidence type="ECO:0000313" key="2">
    <source>
        <dbReference type="Proteomes" id="UP000199347"/>
    </source>
</evidence>
<dbReference type="Proteomes" id="UP000199347">
    <property type="component" value="Unassembled WGS sequence"/>
</dbReference>
<evidence type="ECO:0000313" key="1">
    <source>
        <dbReference type="EMBL" id="SCZ30760.1"/>
    </source>
</evidence>
<sequence>MTAPQTLFRDACKILLAIKDAYPRIVTGTATQSEINNFVAQGSVAADKTQELMNALGRQDDAGKVVALTQFYDEIANLLRHDLKDAKPLCRDLVRQFTEIATFHVVHEEGDQSAWRALADRYRRMLATLPKE</sequence>
<reference evidence="1 2" key="1">
    <citation type="submission" date="2016-10" db="EMBL/GenBank/DDBJ databases">
        <authorList>
            <person name="de Groot N.N."/>
        </authorList>
    </citation>
    <scope>NUCLEOTIDE SEQUENCE [LARGE SCALE GENOMIC DNA]</scope>
    <source>
        <strain evidence="1 2">DSM 2698</strain>
    </source>
</reference>
<accession>A0A1G5N260</accession>
<proteinExistence type="predicted"/>
<protein>
    <submittedName>
        <fullName evidence="1">Uncharacterized protein</fullName>
    </submittedName>
</protein>
<name>A0A1G5N260_AFIMA</name>
<dbReference type="AlphaFoldDB" id="A0A1G5N260"/>